<evidence type="ECO:0000313" key="3">
    <source>
        <dbReference type="Proteomes" id="UP001164286"/>
    </source>
</evidence>
<name>A0AA38LU94_9TREE</name>
<feature type="compositionally biased region" description="Polar residues" evidence="1">
    <location>
        <begin position="1"/>
        <end position="20"/>
    </location>
</feature>
<sequence>MSDTTKPPASATSLPQTVSTKVGRAHQGVVPFVLASGAKCDFTKVFEAPSYRYWSKGRMIFITHLKWSWKGEEWKISRVAAIATWRVAFDFMLRGRYIVREVWGD</sequence>
<organism evidence="2 3">
    <name type="scientific">Dioszegia hungarica</name>
    <dbReference type="NCBI Taxonomy" id="4972"/>
    <lineage>
        <taxon>Eukaryota</taxon>
        <taxon>Fungi</taxon>
        <taxon>Dikarya</taxon>
        <taxon>Basidiomycota</taxon>
        <taxon>Agaricomycotina</taxon>
        <taxon>Tremellomycetes</taxon>
        <taxon>Tremellales</taxon>
        <taxon>Bulleribasidiaceae</taxon>
        <taxon>Dioszegia</taxon>
    </lineage>
</organism>
<accession>A0AA38LU94</accession>
<evidence type="ECO:0000256" key="1">
    <source>
        <dbReference type="SAM" id="MobiDB-lite"/>
    </source>
</evidence>
<feature type="region of interest" description="Disordered" evidence="1">
    <location>
        <begin position="1"/>
        <end position="21"/>
    </location>
</feature>
<gene>
    <name evidence="2" type="ORF">MKK02DRAFT_37482</name>
</gene>
<dbReference type="GeneID" id="77728875"/>
<proteinExistence type="predicted"/>
<dbReference type="Proteomes" id="UP001164286">
    <property type="component" value="Unassembled WGS sequence"/>
</dbReference>
<protein>
    <submittedName>
        <fullName evidence="2">Uncharacterized protein</fullName>
    </submittedName>
</protein>
<dbReference type="RefSeq" id="XP_052944381.1">
    <property type="nucleotide sequence ID" value="XM_053089670.1"/>
</dbReference>
<reference evidence="2" key="1">
    <citation type="journal article" date="2022" name="G3 (Bethesda)">
        <title>High quality genome of the basidiomycete yeast Dioszegia hungarica PDD-24b-2 isolated from cloud water.</title>
        <authorList>
            <person name="Jarrige D."/>
            <person name="Haridas S."/>
            <person name="Bleykasten-Grosshans C."/>
            <person name="Joly M."/>
            <person name="Nadalig T."/>
            <person name="Sancelme M."/>
            <person name="Vuilleumier S."/>
            <person name="Grigoriev I.V."/>
            <person name="Amato P."/>
            <person name="Bringel F."/>
        </authorList>
    </citation>
    <scope>NUCLEOTIDE SEQUENCE</scope>
    <source>
        <strain evidence="2">PDD-24b-2</strain>
    </source>
</reference>
<comment type="caution">
    <text evidence="2">The sequence shown here is derived from an EMBL/GenBank/DDBJ whole genome shotgun (WGS) entry which is preliminary data.</text>
</comment>
<evidence type="ECO:0000313" key="2">
    <source>
        <dbReference type="EMBL" id="KAI9634604.1"/>
    </source>
</evidence>
<keyword evidence="3" id="KW-1185">Reference proteome</keyword>
<dbReference type="AlphaFoldDB" id="A0AA38LU94"/>
<dbReference type="EMBL" id="JAKWFO010000006">
    <property type="protein sequence ID" value="KAI9634604.1"/>
    <property type="molecule type" value="Genomic_DNA"/>
</dbReference>